<accession>A0ABX5ZDA3</accession>
<evidence type="ECO:0000313" key="4">
    <source>
        <dbReference type="Proteomes" id="UP000323565"/>
    </source>
</evidence>
<proteinExistence type="predicted"/>
<geneLocation type="plasmid" evidence="3 4">
    <name>unnamed</name>
</geneLocation>
<reference evidence="3 4" key="1">
    <citation type="submission" date="2019-08" db="EMBL/GenBank/DDBJ databases">
        <title>Dermacoccus abyssi strain HZAU 226, whole genome Nanopore sequencing project.</title>
        <authorList>
            <person name="Guo A."/>
            <person name="Zhang X."/>
            <person name="Ruan Y."/>
            <person name="Liu W."/>
            <person name="Chen Q."/>
            <person name="Gu L."/>
        </authorList>
    </citation>
    <scope>NUCLEOTIDE SEQUENCE [LARGE SCALE GENOMIC DNA]</scope>
    <source>
        <strain evidence="3 4">HZAU 226</strain>
        <plasmid evidence="3 4">unnamed</plasmid>
    </source>
</reference>
<dbReference type="Proteomes" id="UP000323565">
    <property type="component" value="Plasmid unnamed"/>
</dbReference>
<dbReference type="Pfam" id="PF02195">
    <property type="entry name" value="ParB_N"/>
    <property type="match status" value="1"/>
</dbReference>
<evidence type="ECO:0000256" key="1">
    <source>
        <dbReference type="SAM" id="MobiDB-lite"/>
    </source>
</evidence>
<feature type="region of interest" description="Disordered" evidence="1">
    <location>
        <begin position="1"/>
        <end position="28"/>
    </location>
</feature>
<gene>
    <name evidence="3" type="ORF">FV141_14230</name>
</gene>
<keyword evidence="4" id="KW-1185">Reference proteome</keyword>
<name>A0ABX5ZDA3_9MICO</name>
<dbReference type="InterPro" id="IPR003115">
    <property type="entry name" value="ParB_N"/>
</dbReference>
<dbReference type="EMBL" id="CP043032">
    <property type="protein sequence ID" value="QEH94776.1"/>
    <property type="molecule type" value="Genomic_DNA"/>
</dbReference>
<protein>
    <recommendedName>
        <fullName evidence="2">ParB-like N-terminal domain-containing protein</fullName>
    </recommendedName>
</protein>
<dbReference type="SUPFAM" id="SSF110849">
    <property type="entry name" value="ParB/Sulfiredoxin"/>
    <property type="match status" value="1"/>
</dbReference>
<sequence length="144" mass="15627">MAEKKTGLGGAPLQRRGPKARKSASLVSAVRTQDESSVLYLALSEIADNPENPEARVQDVAELADSMREVGQLQPGLVVDAGEFVAEYPQHAEAVAGRAWVLLAGHRRRAGRAGRRPSTRSRPCDVALHVSTRRCCTRTCIARR</sequence>
<dbReference type="InterPro" id="IPR036086">
    <property type="entry name" value="ParB/Sulfiredoxin_sf"/>
</dbReference>
<keyword evidence="3" id="KW-0614">Plasmid</keyword>
<dbReference type="Gene3D" id="3.90.1530.30">
    <property type="match status" value="1"/>
</dbReference>
<organism evidence="3 4">
    <name type="scientific">Dermacoccus abyssi</name>
    <dbReference type="NCBI Taxonomy" id="322596"/>
    <lineage>
        <taxon>Bacteria</taxon>
        <taxon>Bacillati</taxon>
        <taxon>Actinomycetota</taxon>
        <taxon>Actinomycetes</taxon>
        <taxon>Micrococcales</taxon>
        <taxon>Dermacoccaceae</taxon>
        <taxon>Dermacoccus</taxon>
    </lineage>
</organism>
<evidence type="ECO:0000313" key="3">
    <source>
        <dbReference type="EMBL" id="QEH94776.1"/>
    </source>
</evidence>
<feature type="domain" description="ParB-like N-terminal" evidence="2">
    <location>
        <begin position="37"/>
        <end position="108"/>
    </location>
</feature>
<evidence type="ECO:0000259" key="2">
    <source>
        <dbReference type="Pfam" id="PF02195"/>
    </source>
</evidence>